<dbReference type="Proteomes" id="UP000824890">
    <property type="component" value="Unassembled WGS sequence"/>
</dbReference>
<gene>
    <name evidence="1" type="ORF">HID58_070692</name>
</gene>
<protein>
    <submittedName>
        <fullName evidence="1">Uncharacterized protein</fullName>
    </submittedName>
</protein>
<comment type="caution">
    <text evidence="1">The sequence shown here is derived from an EMBL/GenBank/DDBJ whole genome shotgun (WGS) entry which is preliminary data.</text>
</comment>
<name>A0ABQ7YZJ9_BRANA</name>
<accession>A0ABQ7YZJ9</accession>
<evidence type="ECO:0000313" key="1">
    <source>
        <dbReference type="EMBL" id="KAH0873330.1"/>
    </source>
</evidence>
<organism evidence="1 2">
    <name type="scientific">Brassica napus</name>
    <name type="common">Rape</name>
    <dbReference type="NCBI Taxonomy" id="3708"/>
    <lineage>
        <taxon>Eukaryota</taxon>
        <taxon>Viridiplantae</taxon>
        <taxon>Streptophyta</taxon>
        <taxon>Embryophyta</taxon>
        <taxon>Tracheophyta</taxon>
        <taxon>Spermatophyta</taxon>
        <taxon>Magnoliopsida</taxon>
        <taxon>eudicotyledons</taxon>
        <taxon>Gunneridae</taxon>
        <taxon>Pentapetalae</taxon>
        <taxon>rosids</taxon>
        <taxon>malvids</taxon>
        <taxon>Brassicales</taxon>
        <taxon>Brassicaceae</taxon>
        <taxon>Brassiceae</taxon>
        <taxon>Brassica</taxon>
    </lineage>
</organism>
<proteinExistence type="predicted"/>
<keyword evidence="2" id="KW-1185">Reference proteome</keyword>
<dbReference type="EMBL" id="JAGKQM010000016">
    <property type="protein sequence ID" value="KAH0873330.1"/>
    <property type="molecule type" value="Genomic_DNA"/>
</dbReference>
<evidence type="ECO:0000313" key="2">
    <source>
        <dbReference type="Proteomes" id="UP000824890"/>
    </source>
</evidence>
<reference evidence="1 2" key="1">
    <citation type="submission" date="2021-05" db="EMBL/GenBank/DDBJ databases">
        <title>Genome Assembly of Synthetic Allotetraploid Brassica napus Reveals Homoeologous Exchanges between Subgenomes.</title>
        <authorList>
            <person name="Davis J.T."/>
        </authorList>
    </citation>
    <scope>NUCLEOTIDE SEQUENCE [LARGE SCALE GENOMIC DNA]</scope>
    <source>
        <strain evidence="2">cv. Da-Ae</strain>
        <tissue evidence="1">Seedling</tissue>
    </source>
</reference>
<feature type="non-terminal residue" evidence="1">
    <location>
        <position position="100"/>
    </location>
</feature>
<sequence length="100" mass="10188">MEAITDPSTPVCFPGGGGFFSFAAAGSSSREGEAFSAPSSPVLGSGGVLFGFEGMSDRSVDDWDELSVSPMTLSLTSATEESHSTVTAGMSRVVFGLSRP</sequence>